<comment type="caution">
    <text evidence="6">The sequence shown here is derived from an EMBL/GenBank/DDBJ whole genome shotgun (WGS) entry which is preliminary data.</text>
</comment>
<feature type="domain" description="Major facilitator superfamily (MFS) profile" evidence="5">
    <location>
        <begin position="96"/>
        <end position="508"/>
    </location>
</feature>
<dbReference type="InterPro" id="IPR011701">
    <property type="entry name" value="MFS"/>
</dbReference>
<dbReference type="Gene3D" id="1.20.1250.20">
    <property type="entry name" value="MFS general substrate transporter like domains"/>
    <property type="match status" value="2"/>
</dbReference>
<evidence type="ECO:0000256" key="2">
    <source>
        <dbReference type="ARBA" id="ARBA00006727"/>
    </source>
</evidence>
<feature type="region of interest" description="Disordered" evidence="3">
    <location>
        <begin position="1"/>
        <end position="54"/>
    </location>
</feature>
<dbReference type="RefSeq" id="XP_060448727.1">
    <property type="nucleotide sequence ID" value="XM_060586546.1"/>
</dbReference>
<dbReference type="Proteomes" id="UP001243989">
    <property type="component" value="Unassembled WGS sequence"/>
</dbReference>
<evidence type="ECO:0000256" key="4">
    <source>
        <dbReference type="SAM" id="Phobius"/>
    </source>
</evidence>
<accession>A0AAJ0EKQ0</accession>
<dbReference type="GeneID" id="85471408"/>
<feature type="compositionally biased region" description="Polar residues" evidence="3">
    <location>
        <begin position="1"/>
        <end position="16"/>
    </location>
</feature>
<evidence type="ECO:0000259" key="5">
    <source>
        <dbReference type="PROSITE" id="PS50850"/>
    </source>
</evidence>
<dbReference type="GO" id="GO:0016020">
    <property type="term" value="C:membrane"/>
    <property type="evidence" value="ECO:0007669"/>
    <property type="project" value="UniProtKB-SubCell"/>
</dbReference>
<dbReference type="EMBL" id="JAHMHQ010000004">
    <property type="protein sequence ID" value="KAK1640120.1"/>
    <property type="molecule type" value="Genomic_DNA"/>
</dbReference>
<name>A0AAJ0EKQ0_9PEZI</name>
<feature type="transmembrane region" description="Helical" evidence="4">
    <location>
        <begin position="97"/>
        <end position="115"/>
    </location>
</feature>
<dbReference type="PROSITE" id="PS50850">
    <property type="entry name" value="MFS"/>
    <property type="match status" value="1"/>
</dbReference>
<keyword evidence="4" id="KW-1133">Transmembrane helix</keyword>
<dbReference type="InterPro" id="IPR050327">
    <property type="entry name" value="Proton-linked_MCT"/>
</dbReference>
<evidence type="ECO:0000256" key="1">
    <source>
        <dbReference type="ARBA" id="ARBA00004141"/>
    </source>
</evidence>
<reference evidence="6" key="1">
    <citation type="submission" date="2021-06" db="EMBL/GenBank/DDBJ databases">
        <title>Comparative genomics, transcriptomics and evolutionary studies reveal genomic signatures of adaptation to plant cell wall in hemibiotrophic fungi.</title>
        <authorList>
            <consortium name="DOE Joint Genome Institute"/>
            <person name="Baroncelli R."/>
            <person name="Diaz J.F."/>
            <person name="Benocci T."/>
            <person name="Peng M."/>
            <person name="Battaglia E."/>
            <person name="Haridas S."/>
            <person name="Andreopoulos W."/>
            <person name="Labutti K."/>
            <person name="Pangilinan J."/>
            <person name="Floch G.L."/>
            <person name="Makela M.R."/>
            <person name="Henrissat B."/>
            <person name="Grigoriev I.V."/>
            <person name="Crouch J.A."/>
            <person name="De Vries R.P."/>
            <person name="Sukno S.A."/>
            <person name="Thon M.R."/>
        </authorList>
    </citation>
    <scope>NUCLEOTIDE SEQUENCE</scope>
    <source>
        <strain evidence="6">CBS 102054</strain>
    </source>
</reference>
<feature type="transmembrane region" description="Helical" evidence="4">
    <location>
        <begin position="417"/>
        <end position="442"/>
    </location>
</feature>
<feature type="transmembrane region" description="Helical" evidence="4">
    <location>
        <begin position="187"/>
        <end position="211"/>
    </location>
</feature>
<dbReference type="CDD" id="cd17352">
    <property type="entry name" value="MFS_MCT_SLC16"/>
    <property type="match status" value="1"/>
</dbReference>
<organism evidence="6 7">
    <name type="scientific">Colletotrichum phormii</name>
    <dbReference type="NCBI Taxonomy" id="359342"/>
    <lineage>
        <taxon>Eukaryota</taxon>
        <taxon>Fungi</taxon>
        <taxon>Dikarya</taxon>
        <taxon>Ascomycota</taxon>
        <taxon>Pezizomycotina</taxon>
        <taxon>Sordariomycetes</taxon>
        <taxon>Hypocreomycetidae</taxon>
        <taxon>Glomerellales</taxon>
        <taxon>Glomerellaceae</taxon>
        <taxon>Colletotrichum</taxon>
        <taxon>Colletotrichum acutatum species complex</taxon>
    </lineage>
</organism>
<protein>
    <submittedName>
        <fullName evidence="6">Riboflavin transporter MCH5</fullName>
    </submittedName>
</protein>
<comment type="subcellular location">
    <subcellularLocation>
        <location evidence="1">Membrane</location>
        <topology evidence="1">Multi-pass membrane protein</topology>
    </subcellularLocation>
</comment>
<keyword evidence="4" id="KW-0812">Transmembrane</keyword>
<feature type="transmembrane region" description="Helical" evidence="4">
    <location>
        <begin position="483"/>
        <end position="503"/>
    </location>
</feature>
<feature type="transmembrane region" description="Helical" evidence="4">
    <location>
        <begin position="393"/>
        <end position="411"/>
    </location>
</feature>
<feature type="transmembrane region" description="Helical" evidence="4">
    <location>
        <begin position="135"/>
        <end position="155"/>
    </location>
</feature>
<dbReference type="PANTHER" id="PTHR11360:SF130">
    <property type="entry name" value="MAJOR FACILITATOR SUPERFAMILY (MFS) PROFILE DOMAIN-CONTAINING PROTEIN-RELATED"/>
    <property type="match status" value="1"/>
</dbReference>
<dbReference type="InterPro" id="IPR036259">
    <property type="entry name" value="MFS_trans_sf"/>
</dbReference>
<dbReference type="AlphaFoldDB" id="A0AAJ0EKQ0"/>
<keyword evidence="7" id="KW-1185">Reference proteome</keyword>
<feature type="transmembrane region" description="Helical" evidence="4">
    <location>
        <begin position="162"/>
        <end position="181"/>
    </location>
</feature>
<dbReference type="PANTHER" id="PTHR11360">
    <property type="entry name" value="MONOCARBOXYLATE TRANSPORTER"/>
    <property type="match status" value="1"/>
</dbReference>
<dbReference type="Pfam" id="PF07690">
    <property type="entry name" value="MFS_1"/>
    <property type="match status" value="1"/>
</dbReference>
<feature type="transmembrane region" description="Helical" evidence="4">
    <location>
        <begin position="454"/>
        <end position="477"/>
    </location>
</feature>
<proteinExistence type="inferred from homology"/>
<dbReference type="InterPro" id="IPR020846">
    <property type="entry name" value="MFS_dom"/>
</dbReference>
<comment type="similarity">
    <text evidence="2">Belongs to the major facilitator superfamily. Monocarboxylate porter (TC 2.A.1.13) family.</text>
</comment>
<evidence type="ECO:0000313" key="6">
    <source>
        <dbReference type="EMBL" id="KAK1640120.1"/>
    </source>
</evidence>
<dbReference type="GO" id="GO:0022857">
    <property type="term" value="F:transmembrane transporter activity"/>
    <property type="evidence" value="ECO:0007669"/>
    <property type="project" value="InterPro"/>
</dbReference>
<gene>
    <name evidence="6" type="ORF">BDP81DRAFT_367688</name>
</gene>
<feature type="transmembrane region" description="Helical" evidence="4">
    <location>
        <begin position="223"/>
        <end position="242"/>
    </location>
</feature>
<keyword evidence="4" id="KW-0472">Membrane</keyword>
<feature type="transmembrane region" description="Helical" evidence="4">
    <location>
        <begin position="335"/>
        <end position="352"/>
    </location>
</feature>
<dbReference type="SUPFAM" id="SSF103473">
    <property type="entry name" value="MFS general substrate transporter"/>
    <property type="match status" value="1"/>
</dbReference>
<sequence>MSNTRTSGPAGSNNNEKTLEGGDLENNGVKSELQLESTESDSRRNSATYNTYRQDAVTGLPNQSASRVDRVVSRIASRVTSRSTIAPGPPPDGGLRAWLCVFGTFLVVMNTWGMINSFGAFQSYYITQLNRSPSDISWIGSIDIFFLFFIGTFTGRLTDAGYFRSVATVGSVLVVAGTLSASACTQYWQLLLAQGVCVGLGNGCLFCPAVALVSTYFAKRRSFAIGITACGSGAGGVIFPIVIREMLPRAGFGWTMRTLGFIQAAALVTALFCLKPRVPPRKTGSFVELAAFKDLDYSFYAAGASLVRGSPITFSLFLASTSPLHPECVLTSSELQFFWASYIVFFFLAAYARDLQGVSYDQSLDLLMITNGVGIVGRLLLNHLADHVGNLTMFVPTIGAAALLAYCWAPIASRAGLYVWAALCGIALGGIQALFPSALASLTADPQEQGARIGMVFTIVSVSVLTGPPIGGALISAMGGRYLGAQMFAGSSLTLGMVFIFLAREAKRKRMGESFWAKV</sequence>
<feature type="transmembrane region" description="Helical" evidence="4">
    <location>
        <begin position="364"/>
        <end position="381"/>
    </location>
</feature>
<evidence type="ECO:0000313" key="7">
    <source>
        <dbReference type="Proteomes" id="UP001243989"/>
    </source>
</evidence>
<evidence type="ECO:0000256" key="3">
    <source>
        <dbReference type="SAM" id="MobiDB-lite"/>
    </source>
</evidence>
<feature type="transmembrane region" description="Helical" evidence="4">
    <location>
        <begin position="254"/>
        <end position="274"/>
    </location>
</feature>